<evidence type="ECO:0000256" key="1">
    <source>
        <dbReference type="SAM" id="MobiDB-lite"/>
    </source>
</evidence>
<evidence type="ECO:0000256" key="2">
    <source>
        <dbReference type="SAM" id="Phobius"/>
    </source>
</evidence>
<keyword evidence="2" id="KW-1133">Transmembrane helix</keyword>
<dbReference type="EMBL" id="JBHSJF010000006">
    <property type="protein sequence ID" value="MFC5068023.1"/>
    <property type="molecule type" value="Genomic_DNA"/>
</dbReference>
<keyword evidence="2" id="KW-0812">Transmembrane</keyword>
<sequence>MHERPARPEQLRGAIDAGQTAGKVAFPDPAAVPLGADDEAAGTPPPEPAVRLAMKGEIRQPRQPQSEGSEPPFWPGALYVIIGSLSLAALIGWLLL</sequence>
<keyword evidence="2" id="KW-0472">Membrane</keyword>
<accession>A0ABV9Z2H2</accession>
<feature type="transmembrane region" description="Helical" evidence="2">
    <location>
        <begin position="76"/>
        <end position="95"/>
    </location>
</feature>
<feature type="compositionally biased region" description="Basic and acidic residues" evidence="1">
    <location>
        <begin position="1"/>
        <end position="10"/>
    </location>
</feature>
<evidence type="ECO:0000313" key="4">
    <source>
        <dbReference type="Proteomes" id="UP001595796"/>
    </source>
</evidence>
<dbReference type="Proteomes" id="UP001595796">
    <property type="component" value="Unassembled WGS sequence"/>
</dbReference>
<reference evidence="4" key="1">
    <citation type="journal article" date="2019" name="Int. J. Syst. Evol. Microbiol.">
        <title>The Global Catalogue of Microorganisms (GCM) 10K type strain sequencing project: providing services to taxonomists for standard genome sequencing and annotation.</title>
        <authorList>
            <consortium name="The Broad Institute Genomics Platform"/>
            <consortium name="The Broad Institute Genome Sequencing Center for Infectious Disease"/>
            <person name="Wu L."/>
            <person name="Ma J."/>
        </authorList>
    </citation>
    <scope>NUCLEOTIDE SEQUENCE [LARGE SCALE GENOMIC DNA]</scope>
    <source>
        <strain evidence="4">CGMCC 1.16444</strain>
    </source>
</reference>
<proteinExistence type="predicted"/>
<gene>
    <name evidence="3" type="ORF">ACFPFW_08330</name>
</gene>
<evidence type="ECO:0000313" key="3">
    <source>
        <dbReference type="EMBL" id="MFC5068023.1"/>
    </source>
</evidence>
<keyword evidence="4" id="KW-1185">Reference proteome</keyword>
<protein>
    <submittedName>
        <fullName evidence="3">Uncharacterized protein</fullName>
    </submittedName>
</protein>
<feature type="region of interest" description="Disordered" evidence="1">
    <location>
        <begin position="1"/>
        <end position="49"/>
    </location>
</feature>
<name>A0ABV9Z2H2_9HYPH</name>
<organism evidence="3 4">
    <name type="scientific">Flaviflagellibacter deserti</name>
    <dbReference type="NCBI Taxonomy" id="2267266"/>
    <lineage>
        <taxon>Bacteria</taxon>
        <taxon>Pseudomonadati</taxon>
        <taxon>Pseudomonadota</taxon>
        <taxon>Alphaproteobacteria</taxon>
        <taxon>Hyphomicrobiales</taxon>
        <taxon>Flaviflagellibacter</taxon>
    </lineage>
</organism>
<comment type="caution">
    <text evidence="3">The sequence shown here is derived from an EMBL/GenBank/DDBJ whole genome shotgun (WGS) entry which is preliminary data.</text>
</comment>